<feature type="transmembrane region" description="Helical" evidence="7">
    <location>
        <begin position="267"/>
        <end position="288"/>
    </location>
</feature>
<evidence type="ECO:0000313" key="9">
    <source>
        <dbReference type="Proteomes" id="UP001143463"/>
    </source>
</evidence>
<gene>
    <name evidence="8" type="ORF">GCM10017577_18090</name>
</gene>
<dbReference type="Proteomes" id="UP001143463">
    <property type="component" value="Unassembled WGS sequence"/>
</dbReference>
<keyword evidence="6 7" id="KW-0472">Membrane</keyword>
<organism evidence="8 9">
    <name type="scientific">Pseudonocardia halophobica</name>
    <dbReference type="NCBI Taxonomy" id="29401"/>
    <lineage>
        <taxon>Bacteria</taxon>
        <taxon>Bacillati</taxon>
        <taxon>Actinomycetota</taxon>
        <taxon>Actinomycetes</taxon>
        <taxon>Pseudonocardiales</taxon>
        <taxon>Pseudonocardiaceae</taxon>
        <taxon>Pseudonocardia</taxon>
    </lineage>
</organism>
<evidence type="ECO:0000256" key="4">
    <source>
        <dbReference type="ARBA" id="ARBA00022692"/>
    </source>
</evidence>
<feature type="transmembrane region" description="Helical" evidence="7">
    <location>
        <begin position="169"/>
        <end position="188"/>
    </location>
</feature>
<feature type="transmembrane region" description="Helical" evidence="7">
    <location>
        <begin position="294"/>
        <end position="314"/>
    </location>
</feature>
<comment type="similarity">
    <text evidence="2">Belongs to the UPF0324 family.</text>
</comment>
<evidence type="ECO:0000256" key="5">
    <source>
        <dbReference type="ARBA" id="ARBA00022989"/>
    </source>
</evidence>
<comment type="subcellular location">
    <subcellularLocation>
        <location evidence="1">Cell membrane</location>
        <topology evidence="1">Multi-pass membrane protein</topology>
    </subcellularLocation>
</comment>
<dbReference type="InterPro" id="IPR018383">
    <property type="entry name" value="UPF0324_pro"/>
</dbReference>
<accession>A0A9W6L1T0</accession>
<dbReference type="RefSeq" id="WP_037041135.1">
    <property type="nucleotide sequence ID" value="NZ_BAAAUZ010000002.1"/>
</dbReference>
<keyword evidence="4 7" id="KW-0812">Transmembrane</keyword>
<feature type="transmembrane region" description="Helical" evidence="7">
    <location>
        <begin position="28"/>
        <end position="48"/>
    </location>
</feature>
<keyword evidence="3" id="KW-1003">Cell membrane</keyword>
<keyword evidence="5 7" id="KW-1133">Transmembrane helix</keyword>
<dbReference type="Pfam" id="PF03601">
    <property type="entry name" value="Cons_hypoth698"/>
    <property type="match status" value="1"/>
</dbReference>
<feature type="transmembrane region" description="Helical" evidence="7">
    <location>
        <begin position="86"/>
        <end position="105"/>
    </location>
</feature>
<dbReference type="AlphaFoldDB" id="A0A9W6L1T0"/>
<comment type="caution">
    <text evidence="8">The sequence shown here is derived from an EMBL/GenBank/DDBJ whole genome shotgun (WGS) entry which is preliminary data.</text>
</comment>
<name>A0A9W6L1T0_9PSEU</name>
<dbReference type="PANTHER" id="PTHR30106:SF2">
    <property type="entry name" value="UPF0324 INNER MEMBRANE PROTEIN YEIH"/>
    <property type="match status" value="1"/>
</dbReference>
<evidence type="ECO:0000256" key="7">
    <source>
        <dbReference type="SAM" id="Phobius"/>
    </source>
</evidence>
<evidence type="ECO:0000313" key="8">
    <source>
        <dbReference type="EMBL" id="GLL10669.1"/>
    </source>
</evidence>
<feature type="transmembrane region" description="Helical" evidence="7">
    <location>
        <begin position="54"/>
        <end position="74"/>
    </location>
</feature>
<dbReference type="GO" id="GO:0005886">
    <property type="term" value="C:plasma membrane"/>
    <property type="evidence" value="ECO:0007669"/>
    <property type="project" value="UniProtKB-SubCell"/>
</dbReference>
<keyword evidence="9" id="KW-1185">Reference proteome</keyword>
<feature type="transmembrane region" description="Helical" evidence="7">
    <location>
        <begin position="224"/>
        <end position="247"/>
    </location>
</feature>
<feature type="transmembrane region" description="Helical" evidence="7">
    <location>
        <begin position="140"/>
        <end position="157"/>
    </location>
</feature>
<protein>
    <submittedName>
        <fullName evidence="8">Membrane protein</fullName>
    </submittedName>
</protein>
<evidence type="ECO:0000256" key="6">
    <source>
        <dbReference type="ARBA" id="ARBA00023136"/>
    </source>
</evidence>
<proteinExistence type="inferred from homology"/>
<evidence type="ECO:0000256" key="2">
    <source>
        <dbReference type="ARBA" id="ARBA00007977"/>
    </source>
</evidence>
<evidence type="ECO:0000256" key="3">
    <source>
        <dbReference type="ARBA" id="ARBA00022475"/>
    </source>
</evidence>
<reference evidence="8" key="1">
    <citation type="journal article" date="2014" name="Int. J. Syst. Evol. Microbiol.">
        <title>Complete genome sequence of Corynebacterium casei LMG S-19264T (=DSM 44701T), isolated from a smear-ripened cheese.</title>
        <authorList>
            <consortium name="US DOE Joint Genome Institute (JGI-PGF)"/>
            <person name="Walter F."/>
            <person name="Albersmeier A."/>
            <person name="Kalinowski J."/>
            <person name="Ruckert C."/>
        </authorList>
    </citation>
    <scope>NUCLEOTIDE SEQUENCE</scope>
    <source>
        <strain evidence="8">VKM Ac-1069</strain>
    </source>
</reference>
<sequence length="350" mass="34621">MTRPTALVPAGPHAADAAAPAGESRPTLWVGLLVAALGLGGAMLAHSLVPAVGVLTWAVALGMVAGNTGVLPAAARQALSGLTRRLLRIGIVLLGFSVSFGAIAALGPGTIALVAVTLVTTLVVTTWLGNRARLGRARSLLLGTGFAICGASAIAAMEDTAGGDDEDVAVGIAMVTLFGTLAMVLLPLLRHPLGLSDQQFGVWAGASIQEVGQVVAAAGAGGAAVVAVAVVVKLTRVLLLAPVVAAVSVRRRMTDPARRSTGTRPPIVPLFVLGFVACVAVRSTGVVPTTALDVLAQVQVAALGAALFGMGAGVQIPALFRRGGAAVVVATLSTLVVAGVSLAGVVLLGP</sequence>
<feature type="transmembrane region" description="Helical" evidence="7">
    <location>
        <begin position="326"/>
        <end position="348"/>
    </location>
</feature>
<evidence type="ECO:0000256" key="1">
    <source>
        <dbReference type="ARBA" id="ARBA00004651"/>
    </source>
</evidence>
<feature type="transmembrane region" description="Helical" evidence="7">
    <location>
        <begin position="111"/>
        <end position="128"/>
    </location>
</feature>
<feature type="transmembrane region" description="Helical" evidence="7">
    <location>
        <begin position="200"/>
        <end position="218"/>
    </location>
</feature>
<reference evidence="8" key="2">
    <citation type="submission" date="2023-01" db="EMBL/GenBank/DDBJ databases">
        <authorList>
            <person name="Sun Q."/>
            <person name="Evtushenko L."/>
        </authorList>
    </citation>
    <scope>NUCLEOTIDE SEQUENCE</scope>
    <source>
        <strain evidence="8">VKM Ac-1069</strain>
    </source>
</reference>
<dbReference type="EMBL" id="BSFQ01000005">
    <property type="protein sequence ID" value="GLL10669.1"/>
    <property type="molecule type" value="Genomic_DNA"/>
</dbReference>
<dbReference type="PANTHER" id="PTHR30106">
    <property type="entry name" value="INNER MEMBRANE PROTEIN YEIH-RELATED"/>
    <property type="match status" value="1"/>
</dbReference>